<sequence length="84" mass="9587">MPRSGQPIVLDEGDLKAVLDAKPTSSVRGLAEKLIVSQRTLVNKFHQFGLVHRKKKKIARKSWTMVVYTSKNNYCFAVNLRNKM</sequence>
<dbReference type="AlphaFoldDB" id="A0AAD5MWD0"/>
<keyword evidence="2" id="KW-1185">Reference proteome</keyword>
<dbReference type="EMBL" id="JAHQIW010004835">
    <property type="protein sequence ID" value="KAJ1363953.1"/>
    <property type="molecule type" value="Genomic_DNA"/>
</dbReference>
<dbReference type="Proteomes" id="UP001196413">
    <property type="component" value="Unassembled WGS sequence"/>
</dbReference>
<evidence type="ECO:0000313" key="2">
    <source>
        <dbReference type="Proteomes" id="UP001196413"/>
    </source>
</evidence>
<protein>
    <submittedName>
        <fullName evidence="1">Uncharacterized protein</fullName>
    </submittedName>
</protein>
<reference evidence="1" key="1">
    <citation type="submission" date="2021-06" db="EMBL/GenBank/DDBJ databases">
        <title>Parelaphostrongylus tenuis whole genome reference sequence.</title>
        <authorList>
            <person name="Garwood T.J."/>
            <person name="Larsen P.A."/>
            <person name="Fountain-Jones N.M."/>
            <person name="Garbe J.R."/>
            <person name="Macchietto M.G."/>
            <person name="Kania S.A."/>
            <person name="Gerhold R.W."/>
            <person name="Richards J.E."/>
            <person name="Wolf T.M."/>
        </authorList>
    </citation>
    <scope>NUCLEOTIDE SEQUENCE</scope>
    <source>
        <strain evidence="1">MNPRO001-30</strain>
        <tissue evidence="1">Meninges</tissue>
    </source>
</reference>
<organism evidence="1 2">
    <name type="scientific">Parelaphostrongylus tenuis</name>
    <name type="common">Meningeal worm</name>
    <dbReference type="NCBI Taxonomy" id="148309"/>
    <lineage>
        <taxon>Eukaryota</taxon>
        <taxon>Metazoa</taxon>
        <taxon>Ecdysozoa</taxon>
        <taxon>Nematoda</taxon>
        <taxon>Chromadorea</taxon>
        <taxon>Rhabditida</taxon>
        <taxon>Rhabditina</taxon>
        <taxon>Rhabditomorpha</taxon>
        <taxon>Strongyloidea</taxon>
        <taxon>Metastrongylidae</taxon>
        <taxon>Parelaphostrongylus</taxon>
    </lineage>
</organism>
<comment type="caution">
    <text evidence="1">The sequence shown here is derived from an EMBL/GenBank/DDBJ whole genome shotgun (WGS) entry which is preliminary data.</text>
</comment>
<accession>A0AAD5MWD0</accession>
<proteinExistence type="predicted"/>
<evidence type="ECO:0000313" key="1">
    <source>
        <dbReference type="EMBL" id="KAJ1363953.1"/>
    </source>
</evidence>
<name>A0AAD5MWD0_PARTN</name>
<gene>
    <name evidence="1" type="ORF">KIN20_023919</name>
</gene>